<dbReference type="Proteomes" id="UP000531559">
    <property type="component" value="Unassembled WGS sequence"/>
</dbReference>
<feature type="compositionally biased region" description="Polar residues" evidence="1">
    <location>
        <begin position="1104"/>
        <end position="1115"/>
    </location>
</feature>
<reference evidence="3 4" key="1">
    <citation type="submission" date="2019-09" db="EMBL/GenBank/DDBJ databases">
        <title>Bird 10,000 Genomes (B10K) Project - Family phase.</title>
        <authorList>
            <person name="Zhang G."/>
        </authorList>
    </citation>
    <scope>NUCLEOTIDE SEQUENCE [LARGE SCALE GENOMIC DNA]</scope>
    <source>
        <strain evidence="3">B10K-MSB-01</strain>
    </source>
</reference>
<evidence type="ECO:0000313" key="3">
    <source>
        <dbReference type="EMBL" id="NXA49790.1"/>
    </source>
</evidence>
<feature type="region of interest" description="Disordered" evidence="1">
    <location>
        <begin position="98"/>
        <end position="130"/>
    </location>
</feature>
<name>A0A7K7W7U0_9AVES</name>
<feature type="region of interest" description="Disordered" evidence="1">
    <location>
        <begin position="1059"/>
        <end position="1115"/>
    </location>
</feature>
<dbReference type="InterPro" id="IPR031474">
    <property type="entry name" value="PPP1R26_N"/>
</dbReference>
<feature type="non-terminal residue" evidence="3">
    <location>
        <position position="1"/>
    </location>
</feature>
<feature type="compositionally biased region" description="Basic residues" evidence="1">
    <location>
        <begin position="1014"/>
        <end position="1029"/>
    </location>
</feature>
<dbReference type="GO" id="GO:0004864">
    <property type="term" value="F:protein phosphatase inhibitor activity"/>
    <property type="evidence" value="ECO:0007669"/>
    <property type="project" value="InterPro"/>
</dbReference>
<accession>A0A7K7W7U0</accession>
<feature type="compositionally biased region" description="Basic and acidic residues" evidence="1">
    <location>
        <begin position="1167"/>
        <end position="1188"/>
    </location>
</feature>
<keyword evidence="4" id="KW-1185">Reference proteome</keyword>
<organism evidence="3 4">
    <name type="scientific">Nothocercus julius</name>
    <dbReference type="NCBI Taxonomy" id="2585813"/>
    <lineage>
        <taxon>Eukaryota</taxon>
        <taxon>Metazoa</taxon>
        <taxon>Chordata</taxon>
        <taxon>Craniata</taxon>
        <taxon>Vertebrata</taxon>
        <taxon>Euteleostomi</taxon>
        <taxon>Archelosauria</taxon>
        <taxon>Archosauria</taxon>
        <taxon>Dinosauria</taxon>
        <taxon>Saurischia</taxon>
        <taxon>Theropoda</taxon>
        <taxon>Coelurosauria</taxon>
        <taxon>Aves</taxon>
        <taxon>Palaeognathae</taxon>
        <taxon>Tinamiformes</taxon>
        <taxon>Tinamidae</taxon>
        <taxon>Nothocercus</taxon>
    </lineage>
</organism>
<feature type="compositionally biased region" description="Basic and acidic residues" evidence="1">
    <location>
        <begin position="1247"/>
        <end position="1261"/>
    </location>
</feature>
<feature type="region of interest" description="Disordered" evidence="1">
    <location>
        <begin position="495"/>
        <end position="529"/>
    </location>
</feature>
<feature type="region of interest" description="Disordered" evidence="1">
    <location>
        <begin position="406"/>
        <end position="437"/>
    </location>
</feature>
<dbReference type="PANTHER" id="PTHR15724:SF0">
    <property type="entry name" value="PROTEIN PHOSPHATASE 1 REGULATORY SUBUNIT 26"/>
    <property type="match status" value="1"/>
</dbReference>
<comment type="caution">
    <text evidence="3">The sequence shown here is derived from an EMBL/GenBank/DDBJ whole genome shotgun (WGS) entry which is preliminary data.</text>
</comment>
<feature type="domain" description="Protein phosphatase 1 regulatory subunit 26 N-terminal" evidence="2">
    <location>
        <begin position="1"/>
        <end position="873"/>
    </location>
</feature>
<dbReference type="PANTHER" id="PTHR15724">
    <property type="entry name" value="PROTEIN PHOSPHATASE 1 REGULATORY SUBUNIT 26"/>
    <property type="match status" value="1"/>
</dbReference>
<protein>
    <submittedName>
        <fullName evidence="3">PPR26 phosphatase</fullName>
    </submittedName>
</protein>
<evidence type="ECO:0000313" key="4">
    <source>
        <dbReference type="Proteomes" id="UP000531559"/>
    </source>
</evidence>
<dbReference type="EMBL" id="VZSV01000068">
    <property type="protein sequence ID" value="NXA49790.1"/>
    <property type="molecule type" value="Genomic_DNA"/>
</dbReference>
<feature type="region of interest" description="Disordered" evidence="1">
    <location>
        <begin position="335"/>
        <end position="360"/>
    </location>
</feature>
<dbReference type="InterPro" id="IPR026130">
    <property type="entry name" value="PPP1R26"/>
</dbReference>
<sequence>MFLLNASPLVAVQAKWGSFGASRSYRYPVGFSEAEGDVTRTSVSAKVQMIINNLQSPESPLGMNNEYDCFAQKKQKGEKGPSNRVASSTVLLRKHRKYNRQRCPADSDGSEVEENVDFGPLLLDSDSDDSVDRDIEEAIQEYLKAKSKSDQSLQRDTECSENTGRDKRFKREFSESKMANNLLPVKFEAEVLSEDYLSDHLGIGKRQQPASPQSISSDDSFEQSIQAEIVQFLNEKKQQEISKCVIGEDKKDSPVRSALKCSKETTNKANCGAIKQECEALLLRHHPKLRRTSTQPKCLKSKVREEPSDFSQVSQAYLEMATGSQPWLVEQNEESGANFGGTRGELITEGMHTSDSSSDDGIEEAIQLYQMEKVRQEAGPSTDYAPVQREQLDAKGGADFSASLIVSSTRSASPEVHKSPTSSKRKETGSKSAELESTSNEFNKLFKPLKKAGHFAAAENKISACELTLQASCRADTSAELMCAEAILDISKTIMPSQTGSDDKSLSADPFSPQLLSPSHCESDSSLVDSDDSIEQEIRAFLALKAQSESPVTKPPSPAHAVQMALPSDQNNLAGTLEPLPKTLKLSLSRKRRLKREGKTTKQGVSKTPEQFEKGFCQPDYCPKFSVLQEGCALSSPKELCDAHGLSSKEIRQQQPVSSELSGSLGKCVALDSANSFMEVQSSTRKLIKNTIPTQERDGTADESSSLDSDEDLDSAIKDLLRSKRKLKKKPKDQKAQCKKRVRFSETETQLLDEFSSLQQNKWKYKSPVLLKSCLSKSRKAMKENATRNPSGNISVKLLNERAENMKNLEFNLQLKKGCKLKPISSQNNLQTAKNKKCTFTAASATDDSSSLDSDDSIEQEIQKFLAEKAKDSSGNSEMQKDDAALDLLGVTKQSANKRKAKQQTAENEIDLLLAQSKKTKVSPQVDELRSSPRMEGKSAMLLGSERKASCAENEHLHTTGQSKAKQGVLGVKGFAAGELPAKGNAASKKEISGREPVPKKNPPKNSKNDGRKVQKLFKAKPRSKRKNTFHLKISSKFIAGLKCARDRQKSLLLNKRQKAEGSLTQGSALGAEGASPDTDTLKQGEEALLPKGEFGGERKTGIKESSFSQKLSVEASSPHVADTCKRLEAAPLYMKEEAEVCKEDNTLGDQADSRLPLQEQSVAAGKADENTQRCTEEGDAHKDRQADSHLAPRLPEPSLAAVKADKFSGEASQQTMNMLQGLNVTADKAGGGECMDRNVHMCTEKEDTALPQDSDRREETQVSSSSSEGEISVLQDRETACGVDQGQEVLGRNCAKVTDIPADSLLKRKVSNM</sequence>
<dbReference type="Pfam" id="PF15740">
    <property type="entry name" value="PPP1R26_N"/>
    <property type="match status" value="1"/>
</dbReference>
<dbReference type="OrthoDB" id="9939953at2759"/>
<proteinExistence type="predicted"/>
<feature type="region of interest" description="Disordered" evidence="1">
    <location>
        <begin position="690"/>
        <end position="711"/>
    </location>
</feature>
<feature type="region of interest" description="Disordered" evidence="1">
    <location>
        <begin position="1247"/>
        <end position="1275"/>
    </location>
</feature>
<evidence type="ECO:0000259" key="2">
    <source>
        <dbReference type="Pfam" id="PF15740"/>
    </source>
</evidence>
<feature type="region of interest" description="Disordered" evidence="1">
    <location>
        <begin position="143"/>
        <end position="172"/>
    </location>
</feature>
<evidence type="ECO:0000256" key="1">
    <source>
        <dbReference type="SAM" id="MobiDB-lite"/>
    </source>
</evidence>
<feature type="compositionally biased region" description="Basic and acidic residues" evidence="1">
    <location>
        <begin position="988"/>
        <end position="999"/>
    </location>
</feature>
<feature type="non-terminal residue" evidence="3">
    <location>
        <position position="1314"/>
    </location>
</feature>
<gene>
    <name evidence="3" type="primary">Ppp1r26</name>
    <name evidence="3" type="ORF">NOTJUL_R14890</name>
</gene>
<feature type="region of interest" description="Disordered" evidence="1">
    <location>
        <begin position="1163"/>
        <end position="1196"/>
    </location>
</feature>
<feature type="region of interest" description="Disordered" evidence="1">
    <location>
        <begin position="981"/>
        <end position="1029"/>
    </location>
</feature>